<evidence type="ECO:0000313" key="2">
    <source>
        <dbReference type="Proteomes" id="UP000295097"/>
    </source>
</evidence>
<protein>
    <submittedName>
        <fullName evidence="1">Uncharacterized protein</fullName>
    </submittedName>
</protein>
<dbReference type="Proteomes" id="UP000295097">
    <property type="component" value="Unassembled WGS sequence"/>
</dbReference>
<sequence length="221" mass="24312">MAFGFTAINDDHVVQLDDKYRTWHVVHQQSFYGQGANGEQTIAVTCSPDTVIGVSPSLNAAFHIRATHENGVLTAKVSLLIGDASGFAHVFFFDNYGHNPAGENFGMEIFNAAGETVWHSSDRPLRITQYDPSRTLAIIPLNAPILIQESGNPNGLKNLAWYRAFWNGSSAAFENLALQGTVQTDGAVQWGYSFRSQIPYNGQPVKTEHFKYLLADVTGYV</sequence>
<keyword evidence="2" id="KW-1185">Reference proteome</keyword>
<comment type="caution">
    <text evidence="1">The sequence shown here is derived from an EMBL/GenBank/DDBJ whole genome shotgun (WGS) entry which is preliminary data.</text>
</comment>
<dbReference type="AlphaFoldDB" id="A0A4R3NCK0"/>
<name>A0A4R3NCK0_9HYPH</name>
<dbReference type="EMBL" id="SMAR01000066">
    <property type="protein sequence ID" value="TCT28156.1"/>
    <property type="molecule type" value="Genomic_DNA"/>
</dbReference>
<proteinExistence type="predicted"/>
<dbReference type="RefSeq" id="WP_132314282.1">
    <property type="nucleotide sequence ID" value="NZ_SMAR01000066.1"/>
</dbReference>
<accession>A0A4R3NCK0</accession>
<organism evidence="1 2">
    <name type="scientific">Martelella mediterranea</name>
    <dbReference type="NCBI Taxonomy" id="293089"/>
    <lineage>
        <taxon>Bacteria</taxon>
        <taxon>Pseudomonadati</taxon>
        <taxon>Pseudomonadota</taxon>
        <taxon>Alphaproteobacteria</taxon>
        <taxon>Hyphomicrobiales</taxon>
        <taxon>Aurantimonadaceae</taxon>
        <taxon>Martelella</taxon>
    </lineage>
</organism>
<reference evidence="1 2" key="1">
    <citation type="submission" date="2019-03" db="EMBL/GenBank/DDBJ databases">
        <title>Freshwater and sediment microbial communities from various areas in North America, analyzing microbe dynamics in response to fracking.</title>
        <authorList>
            <person name="Lamendella R."/>
        </authorList>
    </citation>
    <scope>NUCLEOTIDE SEQUENCE [LARGE SCALE GENOMIC DNA]</scope>
    <source>
        <strain evidence="1 2">175.2</strain>
    </source>
</reference>
<evidence type="ECO:0000313" key="1">
    <source>
        <dbReference type="EMBL" id="TCT28156.1"/>
    </source>
</evidence>
<gene>
    <name evidence="1" type="ORF">EDC90_10664</name>
</gene>